<dbReference type="InterPro" id="IPR032812">
    <property type="entry name" value="SbsA_Ig"/>
</dbReference>
<feature type="domain" description="SLH" evidence="3">
    <location>
        <begin position="1263"/>
        <end position="1326"/>
    </location>
</feature>
<dbReference type="InterPro" id="IPR011801">
    <property type="entry name" value="Swm_rep_I_cyn"/>
</dbReference>
<dbReference type="Pfam" id="PF13205">
    <property type="entry name" value="Big_5"/>
    <property type="match status" value="5"/>
</dbReference>
<dbReference type="EMBL" id="VNJK01000002">
    <property type="protein sequence ID" value="TVX89463.1"/>
    <property type="molecule type" value="Genomic_DNA"/>
</dbReference>
<protein>
    <recommendedName>
        <fullName evidence="3">SLH domain-containing protein</fullName>
    </recommendedName>
</protein>
<accession>A0A559IPJ1</accession>
<reference evidence="4 5" key="1">
    <citation type="submission" date="2019-07" db="EMBL/GenBank/DDBJ databases">
        <authorList>
            <person name="Kim J."/>
        </authorList>
    </citation>
    <scope>NUCLEOTIDE SEQUENCE [LARGE SCALE GENOMIC DNA]</scope>
    <source>
        <strain evidence="4 5">N4</strain>
    </source>
</reference>
<dbReference type="InterPro" id="IPR051465">
    <property type="entry name" value="Cell_Envelope_Struct_Comp"/>
</dbReference>
<sequence length="1453" mass="157162">MKRYLSAILAIMLILQGSLALLTTSYAAAQSGQVTILNSGPQVISYSPISGNEAVQKDAVFSITFSESVQMKDNTYIGVHQAQDNREIAKIEKKDVSIQQSVVSFKIPNLQPNTHYYIQMSAGTFEGGSGSFTGIQGASQWRFKTSGDANTDPIKVATQTPANGAIGVPINTSLEINFNKVVFANQGSIVIKDQNGAIIEMISITSPRVTQLGTSQIRVAGPFNFKNFTTYHVTITPGALKDGNGQDYAGLVDRQWSFRTVSANNVAPTLITTTPQHKAGGVSVNTEMNLVFNEEVLKGSGNIHVKRLRDNDTKTINVQSGDVSVVGRSVSVRVTDLQPNTEYYVLIDSGAFYDVDGALYAGISTANVWNFTTEVGKDTSSLAVTQYMPANGSSGLSTRPKLSLTFNRPVYPGVGNVVIKKTSNDQVVEEFSVNSSSITGGGTSTIQLALKNALTDNENYYVLVSDGAFRDVHGVSYAGITNKSTWNFKVSADTSPPAISYVSPSDQSRNVPLNTELVMTMSKDVQLGSGSITLKRSGSYSVPVDVRVDPANKRVVRIKPRSLLASGTNYTVDVGKDAVKDLAGNSYPGISNAWRFTTLVPDTVAPTLESIVMSKSNTIELTYNKDLDSSSTPYVDSFKVTVNDEARPISSILIYGNKVNIQLQSGVAIGQIVRVSYTQGIIPLKDRNGNRVASISSRDVTNKIEESMSRISGATVTGAIIQMNFNESLKEIDSRATSQFKVIVDGIAYTPTSIQGGLSSTLILTLGISVADGQVVTVEYQPGAYPLKDKYDANIAGFGPLYLRNAVDTKAPILVSTHVDGGKVILTYNEGLRPDMLPMKSHYSVLVNDKARYVDKIEVRSNQVVLTLKSSVSNRNDLVTLSYVPGLVRLVDLAGNQAPEFSVIKVGNQTDTSQPQLNKAYVSGDTVTLEFSKQLDNLSVPAQTNFSLRVDNKTESIRSVRVNNTMVTLTLFNAISNAQSIKLTYSAPYAYPLTDMSGNKIRSFSNFDVGLGSASGGNGGTPSAGQPANTEEAAYTLFLSKVLLVKAEAATKNIDMSRNKQHTNKYTVKQDHWKSSMEYAIQKGLNTVVVDVPTNEKAAMVAIPIKPIEEVMSAGKDLRIGVRYGDWMYTIALRDLPLQNISNQLNTSASSATLLLQIEKQTGQSSLYTSWLAKESGQDVTGVYDFNVSAFTSVPSVKAIDVQVKTQVNYRSNTTLDKNKTIAVMLDSQAVRLGYMPTQIKSEQGSHVLQSQAPSNERIAVVNSTRAFSDTAGHWAAGDINALAGRFIADAATGDQFQPDRNVTRGEFAVMIARGLGLKGDSNQVSRFKDVSMGNTDAPYIGAAVKAGIILGYEDRTFKPNDPITREHMSMMMIRAMKTAGYTQQLSKSVDSYFTRFSDRGQFASKSKATVAQALEAGIIQGMSQNTFGVRTKATRAQATSMIRRMLEKIQYM</sequence>
<evidence type="ECO:0000313" key="5">
    <source>
        <dbReference type="Proteomes" id="UP000318102"/>
    </source>
</evidence>
<dbReference type="RefSeq" id="WP_144991985.1">
    <property type="nucleotide sequence ID" value="NZ_VNJK01000002.1"/>
</dbReference>
<evidence type="ECO:0000259" key="3">
    <source>
        <dbReference type="PROSITE" id="PS51272"/>
    </source>
</evidence>
<evidence type="ECO:0000256" key="2">
    <source>
        <dbReference type="SAM" id="SignalP"/>
    </source>
</evidence>
<dbReference type="InterPro" id="IPR001119">
    <property type="entry name" value="SLH_dom"/>
</dbReference>
<dbReference type="InterPro" id="IPR028059">
    <property type="entry name" value="SWM_rpt"/>
</dbReference>
<gene>
    <name evidence="4" type="ORF">FPZ44_16920</name>
</gene>
<dbReference type="Proteomes" id="UP000318102">
    <property type="component" value="Unassembled WGS sequence"/>
</dbReference>
<organism evidence="4 5">
    <name type="scientific">Paenibacillus agilis</name>
    <dbReference type="NCBI Taxonomy" id="3020863"/>
    <lineage>
        <taxon>Bacteria</taxon>
        <taxon>Bacillati</taxon>
        <taxon>Bacillota</taxon>
        <taxon>Bacilli</taxon>
        <taxon>Bacillales</taxon>
        <taxon>Paenibacillaceae</taxon>
        <taxon>Paenibacillus</taxon>
    </lineage>
</organism>
<keyword evidence="1 2" id="KW-0732">Signal</keyword>
<proteinExistence type="predicted"/>
<evidence type="ECO:0000256" key="1">
    <source>
        <dbReference type="ARBA" id="ARBA00022729"/>
    </source>
</evidence>
<name>A0A559IPJ1_9BACL</name>
<dbReference type="Gene3D" id="2.60.40.1220">
    <property type="match status" value="3"/>
</dbReference>
<feature type="domain" description="SLH" evidence="3">
    <location>
        <begin position="1394"/>
        <end position="1453"/>
    </location>
</feature>
<dbReference type="InterPro" id="IPR014755">
    <property type="entry name" value="Cu-Rt/internalin_Ig-like"/>
</dbReference>
<dbReference type="PANTHER" id="PTHR43308">
    <property type="entry name" value="OUTER MEMBRANE PROTEIN ALPHA-RELATED"/>
    <property type="match status" value="1"/>
</dbReference>
<comment type="caution">
    <text evidence="4">The sequence shown here is derived from an EMBL/GenBank/DDBJ whole genome shotgun (WGS) entry which is preliminary data.</text>
</comment>
<dbReference type="Pfam" id="PF00395">
    <property type="entry name" value="SLH"/>
    <property type="match status" value="3"/>
</dbReference>
<dbReference type="Pfam" id="PF13753">
    <property type="entry name" value="SWM_repeat"/>
    <property type="match status" value="4"/>
</dbReference>
<dbReference type="NCBIfam" id="TIGR02059">
    <property type="entry name" value="swm_rep_I"/>
    <property type="match status" value="4"/>
</dbReference>
<feature type="chain" id="PRO_5039479131" description="SLH domain-containing protein" evidence="2">
    <location>
        <begin position="21"/>
        <end position="1453"/>
    </location>
</feature>
<keyword evidence="5" id="KW-1185">Reference proteome</keyword>
<dbReference type="PANTHER" id="PTHR43308:SF5">
    <property type="entry name" value="S-LAYER PROTEIN _ PEPTIDOGLYCAN ENDO-BETA-N-ACETYLGLUCOSAMINIDASE"/>
    <property type="match status" value="1"/>
</dbReference>
<evidence type="ECO:0000313" key="4">
    <source>
        <dbReference type="EMBL" id="TVX89463.1"/>
    </source>
</evidence>
<dbReference type="OrthoDB" id="2675126at2"/>
<feature type="signal peptide" evidence="2">
    <location>
        <begin position="1"/>
        <end position="20"/>
    </location>
</feature>
<dbReference type="PROSITE" id="PS51272">
    <property type="entry name" value="SLH"/>
    <property type="match status" value="3"/>
</dbReference>
<feature type="domain" description="SLH" evidence="3">
    <location>
        <begin position="1328"/>
        <end position="1387"/>
    </location>
</feature>